<evidence type="ECO:0000313" key="1">
    <source>
        <dbReference type="EMBL" id="KAK2644491.1"/>
    </source>
</evidence>
<dbReference type="Gene3D" id="1.25.40.10">
    <property type="entry name" value="Tetratricopeptide repeat domain"/>
    <property type="match status" value="1"/>
</dbReference>
<dbReference type="EMBL" id="JANJYI010000006">
    <property type="protein sequence ID" value="KAK2644491.1"/>
    <property type="molecule type" value="Genomic_DNA"/>
</dbReference>
<comment type="caution">
    <text evidence="1">The sequence shown here is derived from an EMBL/GenBank/DDBJ whole genome shotgun (WGS) entry which is preliminary data.</text>
</comment>
<name>A0AAD9WVB6_9ROSI</name>
<dbReference type="InterPro" id="IPR044578">
    <property type="entry name" value="BIR6-like"/>
</dbReference>
<protein>
    <recommendedName>
        <fullName evidence="3">Pentatricopeptide repeat-containing protein</fullName>
    </recommendedName>
</protein>
<dbReference type="AlphaFoldDB" id="A0AAD9WVB6"/>
<accession>A0AAD9WVB6</accession>
<dbReference type="Proteomes" id="UP001280121">
    <property type="component" value="Unassembled WGS sequence"/>
</dbReference>
<dbReference type="PANTHER" id="PTHR47003">
    <property type="entry name" value="OS01G0970900 PROTEIN"/>
    <property type="match status" value="1"/>
</dbReference>
<evidence type="ECO:0008006" key="3">
    <source>
        <dbReference type="Google" id="ProtNLM"/>
    </source>
</evidence>
<keyword evidence="2" id="KW-1185">Reference proteome</keyword>
<sequence length="180" mass="20453">MFLSCCLLKNSFLSRAFHVGRHFANPSREDIVFRAICVNLRQRKWKVLDQMAPSLTNSLVSRVVCEFRKSPKLALEFYNWVEESKGFSKTLESSCAIVHVMTDSRRFDDALSIMGNLMHVSFGGFARLVDVYELCESTPAVFDALVRACTQIGATEGAYEVIKKLRVDGCWVSIHAWNNF</sequence>
<evidence type="ECO:0000313" key="2">
    <source>
        <dbReference type="Proteomes" id="UP001280121"/>
    </source>
</evidence>
<dbReference type="PANTHER" id="PTHR47003:SF11">
    <property type="entry name" value="PPR SUPERFAMILY PROTEIN"/>
    <property type="match status" value="1"/>
</dbReference>
<organism evidence="1 2">
    <name type="scientific">Dipteronia dyeriana</name>
    <dbReference type="NCBI Taxonomy" id="168575"/>
    <lineage>
        <taxon>Eukaryota</taxon>
        <taxon>Viridiplantae</taxon>
        <taxon>Streptophyta</taxon>
        <taxon>Embryophyta</taxon>
        <taxon>Tracheophyta</taxon>
        <taxon>Spermatophyta</taxon>
        <taxon>Magnoliopsida</taxon>
        <taxon>eudicotyledons</taxon>
        <taxon>Gunneridae</taxon>
        <taxon>Pentapetalae</taxon>
        <taxon>rosids</taxon>
        <taxon>malvids</taxon>
        <taxon>Sapindales</taxon>
        <taxon>Sapindaceae</taxon>
        <taxon>Hippocastanoideae</taxon>
        <taxon>Acereae</taxon>
        <taxon>Dipteronia</taxon>
    </lineage>
</organism>
<dbReference type="InterPro" id="IPR011990">
    <property type="entry name" value="TPR-like_helical_dom_sf"/>
</dbReference>
<dbReference type="GO" id="GO:0008380">
    <property type="term" value="P:RNA splicing"/>
    <property type="evidence" value="ECO:0007669"/>
    <property type="project" value="InterPro"/>
</dbReference>
<gene>
    <name evidence="1" type="ORF">Ddye_019686</name>
</gene>
<proteinExistence type="predicted"/>
<reference evidence="1" key="1">
    <citation type="journal article" date="2023" name="Plant J.">
        <title>Genome sequences and population genomics provide insights into the demographic history, inbreeding, and mutation load of two 'living fossil' tree species of Dipteronia.</title>
        <authorList>
            <person name="Feng Y."/>
            <person name="Comes H.P."/>
            <person name="Chen J."/>
            <person name="Zhu S."/>
            <person name="Lu R."/>
            <person name="Zhang X."/>
            <person name="Li P."/>
            <person name="Qiu J."/>
            <person name="Olsen K.M."/>
            <person name="Qiu Y."/>
        </authorList>
    </citation>
    <scope>NUCLEOTIDE SEQUENCE</scope>
    <source>
        <strain evidence="1">KIB01</strain>
    </source>
</reference>